<keyword evidence="3" id="KW-1185">Reference proteome</keyword>
<dbReference type="EMBL" id="CP049109">
    <property type="protein sequence ID" value="QIG80654.1"/>
    <property type="molecule type" value="Genomic_DNA"/>
</dbReference>
<dbReference type="KEGG" id="spzr:G5C33_13280"/>
<keyword evidence="1" id="KW-0472">Membrane</keyword>
<feature type="transmembrane region" description="Helical" evidence="1">
    <location>
        <begin position="193"/>
        <end position="214"/>
    </location>
</feature>
<gene>
    <name evidence="2" type="ORF">G5C33_13280</name>
</gene>
<sequence length="340" mass="36701">MSAPMSSAPVPVVNATRFRAAYEVEWYRLDEIVTRIEKKSVRVVDADDLLALPVLYRAALSSLSVARETSLDRELVAYLEQLCTRAYFQIYGAPGDSWRQIGAFFATGWPAAVASLWRETIVSVALMLLGALAAYMLVTNDPAWFYSIVPESLAQGRDPSASQEVLREVLYSGDGEGALATFATFLFTHNSQVALFAFALGFAFAVPTAFLMLYNGLMLGAFFAIYVPKGLGVALGGWLFIHGTTELFAIAIAGAAGFRIGLAVAFPGRMRRLDSAVAAGRTGGLAMAGVVVMLLAAGLLEGIGRQTVQSDALRYAIGGTILLGWLIYFYLPRPNRERTP</sequence>
<keyword evidence="1" id="KW-1133">Transmembrane helix</keyword>
<feature type="transmembrane region" description="Helical" evidence="1">
    <location>
        <begin position="312"/>
        <end position="331"/>
    </location>
</feature>
<reference evidence="2 3" key="1">
    <citation type="submission" date="2020-02" db="EMBL/GenBank/DDBJ databases">
        <authorList>
            <person name="Zheng R.K."/>
            <person name="Sun C.M."/>
        </authorList>
    </citation>
    <scope>NUCLEOTIDE SEQUENCE [LARGE SCALE GENOMIC DNA]</scope>
    <source>
        <strain evidence="3">zrk23</strain>
    </source>
</reference>
<dbReference type="PANTHER" id="PTHR35337:SF1">
    <property type="entry name" value="SLR1478 PROTEIN"/>
    <property type="match status" value="1"/>
</dbReference>
<evidence type="ECO:0000256" key="1">
    <source>
        <dbReference type="SAM" id="Phobius"/>
    </source>
</evidence>
<feature type="transmembrane region" description="Helical" evidence="1">
    <location>
        <begin position="278"/>
        <end position="300"/>
    </location>
</feature>
<accession>A0A6G6Y6T2</accession>
<proteinExistence type="predicted"/>
<feature type="transmembrane region" description="Helical" evidence="1">
    <location>
        <begin position="247"/>
        <end position="266"/>
    </location>
</feature>
<protein>
    <submittedName>
        <fullName evidence="2">Stage II sporulation protein M</fullName>
    </submittedName>
</protein>
<name>A0A6G6Y6T2_9SPHN</name>
<dbReference type="Proteomes" id="UP000501568">
    <property type="component" value="Chromosome"/>
</dbReference>
<feature type="transmembrane region" description="Helical" evidence="1">
    <location>
        <begin position="120"/>
        <end position="138"/>
    </location>
</feature>
<feature type="transmembrane region" description="Helical" evidence="1">
    <location>
        <begin position="221"/>
        <end position="241"/>
    </location>
</feature>
<organism evidence="2 3">
    <name type="scientific">Stakelama tenebrarum</name>
    <dbReference type="NCBI Taxonomy" id="2711215"/>
    <lineage>
        <taxon>Bacteria</taxon>
        <taxon>Pseudomonadati</taxon>
        <taxon>Pseudomonadota</taxon>
        <taxon>Alphaproteobacteria</taxon>
        <taxon>Sphingomonadales</taxon>
        <taxon>Sphingomonadaceae</taxon>
        <taxon>Stakelama</taxon>
    </lineage>
</organism>
<keyword evidence="1" id="KW-0812">Transmembrane</keyword>
<dbReference type="RefSeq" id="WP_165327662.1">
    <property type="nucleotide sequence ID" value="NZ_CP049109.1"/>
</dbReference>
<evidence type="ECO:0000313" key="2">
    <source>
        <dbReference type="EMBL" id="QIG80654.1"/>
    </source>
</evidence>
<dbReference type="PANTHER" id="PTHR35337">
    <property type="entry name" value="SLR1478 PROTEIN"/>
    <property type="match status" value="1"/>
</dbReference>
<dbReference type="AlphaFoldDB" id="A0A6G6Y6T2"/>
<evidence type="ECO:0000313" key="3">
    <source>
        <dbReference type="Proteomes" id="UP000501568"/>
    </source>
</evidence>
<dbReference type="Pfam" id="PF01944">
    <property type="entry name" value="SpoIIM"/>
    <property type="match status" value="1"/>
</dbReference>
<dbReference type="InterPro" id="IPR002798">
    <property type="entry name" value="SpoIIM-like"/>
</dbReference>